<protein>
    <recommendedName>
        <fullName evidence="3">Ribose-5-phosphate isomerase A</fullName>
        <ecNumber evidence="3">5.3.1.6</ecNumber>
    </recommendedName>
    <alternativeName>
        <fullName evidence="3">Phosphoriboisomerase A</fullName>
        <shortName evidence="3">PRI</shortName>
    </alternativeName>
</protein>
<evidence type="ECO:0000256" key="3">
    <source>
        <dbReference type="HAMAP-Rule" id="MF_00170"/>
    </source>
</evidence>
<dbReference type="Pfam" id="PF06026">
    <property type="entry name" value="Rib_5-P_isom_A"/>
    <property type="match status" value="1"/>
</dbReference>
<dbReference type="RefSeq" id="WP_062468746.1">
    <property type="nucleotide sequence ID" value="NZ_BBYN01000009.1"/>
</dbReference>
<dbReference type="NCBIfam" id="TIGR00021">
    <property type="entry name" value="rpiA"/>
    <property type="match status" value="1"/>
</dbReference>
<dbReference type="STRING" id="708126.BW727_101272"/>
<feature type="active site" description="Proton acceptor" evidence="3">
    <location>
        <position position="103"/>
    </location>
</feature>
<sequence length="225" mass="24810">MELKKAVGIEAAKYIEDGMVVGLGTGSTAYYFVEEIGRRVKEEHLNVTGVTTSTRTKEQAESLGIPLKSVDEVERIAITVDGADEISKDFQGIKGGGGALLIEKIVANNSDQVIWIVDQSKMVDELGAFPLPIEVIKYGSQHIFNQLKAKGYNPEFRTNQDGSRYLTDEENYIIDLHMGKITDPLSLGNELIEMVGVVEHGLFLNRVNRVLVGTDEGVKDIKVER</sequence>
<dbReference type="NCBIfam" id="NF001924">
    <property type="entry name" value="PRK00702.1"/>
    <property type="match status" value="1"/>
</dbReference>
<dbReference type="Gene3D" id="3.30.70.260">
    <property type="match status" value="1"/>
</dbReference>
<keyword evidence="2 3" id="KW-0413">Isomerase</keyword>
<dbReference type="PANTHER" id="PTHR11934">
    <property type="entry name" value="RIBOSE-5-PHOSPHATE ISOMERASE"/>
    <property type="match status" value="1"/>
</dbReference>
<feature type="binding site" evidence="3">
    <location>
        <begin position="81"/>
        <end position="84"/>
    </location>
    <ligand>
        <name>substrate</name>
    </ligand>
</feature>
<dbReference type="Gene3D" id="3.40.50.1360">
    <property type="match status" value="1"/>
</dbReference>
<evidence type="ECO:0000256" key="2">
    <source>
        <dbReference type="ARBA" id="ARBA00023235"/>
    </source>
</evidence>
<name>A0A1S6IQ38_9LACT</name>
<dbReference type="GO" id="GO:0009052">
    <property type="term" value="P:pentose-phosphate shunt, non-oxidative branch"/>
    <property type="evidence" value="ECO:0007669"/>
    <property type="project" value="UniProtKB-UniRule"/>
</dbReference>
<gene>
    <name evidence="3 4" type="primary">rpiA</name>
    <name evidence="4" type="ORF">BW727_101272</name>
</gene>
<dbReference type="OrthoDB" id="5870696at2"/>
<dbReference type="UniPathway" id="UPA00115">
    <property type="reaction ID" value="UER00412"/>
</dbReference>
<comment type="pathway">
    <text evidence="3">Carbohydrate degradation; pentose phosphate pathway; D-ribose 5-phosphate from D-ribulose 5-phosphate (non-oxidative stage): step 1/1.</text>
</comment>
<dbReference type="SUPFAM" id="SSF75445">
    <property type="entry name" value="D-ribose-5-phosphate isomerase (RpiA), lid domain"/>
    <property type="match status" value="1"/>
</dbReference>
<comment type="catalytic activity">
    <reaction evidence="1 3">
        <text>aldehydo-D-ribose 5-phosphate = D-ribulose 5-phosphate</text>
        <dbReference type="Rhea" id="RHEA:14657"/>
        <dbReference type="ChEBI" id="CHEBI:58121"/>
        <dbReference type="ChEBI" id="CHEBI:58273"/>
        <dbReference type="EC" id="5.3.1.6"/>
    </reaction>
</comment>
<evidence type="ECO:0000313" key="4">
    <source>
        <dbReference type="EMBL" id="AQS53639.1"/>
    </source>
</evidence>
<evidence type="ECO:0000256" key="1">
    <source>
        <dbReference type="ARBA" id="ARBA00001713"/>
    </source>
</evidence>
<dbReference type="PANTHER" id="PTHR11934:SF0">
    <property type="entry name" value="RIBOSE-5-PHOSPHATE ISOMERASE"/>
    <property type="match status" value="1"/>
</dbReference>
<feature type="binding site" evidence="3">
    <location>
        <begin position="94"/>
        <end position="97"/>
    </location>
    <ligand>
        <name>substrate</name>
    </ligand>
</feature>
<dbReference type="InterPro" id="IPR020672">
    <property type="entry name" value="Ribose5P_isomerase_typA_subgr"/>
</dbReference>
<dbReference type="GO" id="GO:0004751">
    <property type="term" value="F:ribose-5-phosphate isomerase activity"/>
    <property type="evidence" value="ECO:0007669"/>
    <property type="project" value="UniProtKB-UniRule"/>
</dbReference>
<dbReference type="KEGG" id="jda:BW727_101272"/>
<proteinExistence type="inferred from homology"/>
<comment type="similarity">
    <text evidence="3">Belongs to the ribose 5-phosphate isomerase family.</text>
</comment>
<comment type="subunit">
    <text evidence="3">Homodimer.</text>
</comment>
<dbReference type="EC" id="5.3.1.6" evidence="3"/>
<feature type="binding site" evidence="3">
    <location>
        <position position="121"/>
    </location>
    <ligand>
        <name>substrate</name>
    </ligand>
</feature>
<reference evidence="4 5" key="1">
    <citation type="journal article" date="2014" name="Int. J. Syst. Evol. Microbiol.">
        <title>Jeotgalibaca dankookensis gen. nov., sp. nov., a member of the family Carnobacteriaceae, isolated from seujeot (Korean traditional food).</title>
        <authorList>
            <person name="Lee D.G."/>
            <person name="Trujillo M.E."/>
            <person name="Kang H."/>
            <person name="Ahn T.Y."/>
        </authorList>
    </citation>
    <scope>NUCLEOTIDE SEQUENCE [LARGE SCALE GENOMIC DNA]</scope>
    <source>
        <strain evidence="4 5">EX-07</strain>
    </source>
</reference>
<evidence type="ECO:0000313" key="5">
    <source>
        <dbReference type="Proteomes" id="UP000188993"/>
    </source>
</evidence>
<feature type="binding site" evidence="3">
    <location>
        <begin position="25"/>
        <end position="28"/>
    </location>
    <ligand>
        <name>substrate</name>
    </ligand>
</feature>
<dbReference type="GO" id="GO:0006014">
    <property type="term" value="P:D-ribose metabolic process"/>
    <property type="evidence" value="ECO:0007669"/>
    <property type="project" value="TreeGrafter"/>
</dbReference>
<dbReference type="SUPFAM" id="SSF100950">
    <property type="entry name" value="NagB/RpiA/CoA transferase-like"/>
    <property type="match status" value="1"/>
</dbReference>
<organism evidence="4 5">
    <name type="scientific">Jeotgalibaca dankookensis</name>
    <dbReference type="NCBI Taxonomy" id="708126"/>
    <lineage>
        <taxon>Bacteria</taxon>
        <taxon>Bacillati</taxon>
        <taxon>Bacillota</taxon>
        <taxon>Bacilli</taxon>
        <taxon>Lactobacillales</taxon>
        <taxon>Carnobacteriaceae</taxon>
        <taxon>Jeotgalibaca</taxon>
    </lineage>
</organism>
<dbReference type="CDD" id="cd01398">
    <property type="entry name" value="RPI_A"/>
    <property type="match status" value="1"/>
</dbReference>
<dbReference type="FunFam" id="3.40.50.1360:FF:000001">
    <property type="entry name" value="Ribose-5-phosphate isomerase A"/>
    <property type="match status" value="1"/>
</dbReference>
<dbReference type="GO" id="GO:0005829">
    <property type="term" value="C:cytosol"/>
    <property type="evidence" value="ECO:0007669"/>
    <property type="project" value="TreeGrafter"/>
</dbReference>
<dbReference type="HAMAP" id="MF_00170">
    <property type="entry name" value="Rib_5P_isom_A"/>
    <property type="match status" value="1"/>
</dbReference>
<dbReference type="InterPro" id="IPR004788">
    <property type="entry name" value="Ribose5P_isomerase_type_A"/>
</dbReference>
<accession>A0A1S6IQ38</accession>
<dbReference type="AlphaFoldDB" id="A0A1S6IQ38"/>
<dbReference type="Proteomes" id="UP000188993">
    <property type="component" value="Chromosome"/>
</dbReference>
<dbReference type="EMBL" id="CP019728">
    <property type="protein sequence ID" value="AQS53639.1"/>
    <property type="molecule type" value="Genomic_DNA"/>
</dbReference>
<comment type="function">
    <text evidence="3">Catalyzes the reversible conversion of ribose-5-phosphate to ribulose 5-phosphate.</text>
</comment>
<keyword evidence="5" id="KW-1185">Reference proteome</keyword>
<dbReference type="InterPro" id="IPR037171">
    <property type="entry name" value="NagB/RpiA_transferase-like"/>
</dbReference>